<name>X1NEQ0_9ZZZZ</name>
<comment type="caution">
    <text evidence="1">The sequence shown here is derived from an EMBL/GenBank/DDBJ whole genome shotgun (WGS) entry which is preliminary data.</text>
</comment>
<evidence type="ECO:0000313" key="1">
    <source>
        <dbReference type="EMBL" id="GAI42487.1"/>
    </source>
</evidence>
<dbReference type="SUPFAM" id="SSF53335">
    <property type="entry name" value="S-adenosyl-L-methionine-dependent methyltransferases"/>
    <property type="match status" value="1"/>
</dbReference>
<dbReference type="AlphaFoldDB" id="X1NEQ0"/>
<feature type="non-terminal residue" evidence="1">
    <location>
        <position position="74"/>
    </location>
</feature>
<sequence>MMDKKSWEVWDDTQADKLVSLWGVPSKERKGRHQVLMKRVSELIVGGTVLDVGCGLGHLFRFLKKDVKSYLGVD</sequence>
<accession>X1NEQ0</accession>
<gene>
    <name evidence="1" type="ORF">S06H3_46638</name>
</gene>
<dbReference type="Gene3D" id="3.40.50.150">
    <property type="entry name" value="Vaccinia Virus protein VP39"/>
    <property type="match status" value="1"/>
</dbReference>
<dbReference type="EMBL" id="BARV01029219">
    <property type="protein sequence ID" value="GAI42487.1"/>
    <property type="molecule type" value="Genomic_DNA"/>
</dbReference>
<reference evidence="1" key="1">
    <citation type="journal article" date="2014" name="Front. Microbiol.">
        <title>High frequency of phylogenetically diverse reductive dehalogenase-homologous genes in deep subseafloor sedimentary metagenomes.</title>
        <authorList>
            <person name="Kawai M."/>
            <person name="Futagami T."/>
            <person name="Toyoda A."/>
            <person name="Takaki Y."/>
            <person name="Nishi S."/>
            <person name="Hori S."/>
            <person name="Arai W."/>
            <person name="Tsubouchi T."/>
            <person name="Morono Y."/>
            <person name="Uchiyama I."/>
            <person name="Ito T."/>
            <person name="Fujiyama A."/>
            <person name="Inagaki F."/>
            <person name="Takami H."/>
        </authorList>
    </citation>
    <scope>NUCLEOTIDE SEQUENCE</scope>
    <source>
        <strain evidence="1">Expedition CK06-06</strain>
    </source>
</reference>
<evidence type="ECO:0008006" key="2">
    <source>
        <dbReference type="Google" id="ProtNLM"/>
    </source>
</evidence>
<dbReference type="InterPro" id="IPR029063">
    <property type="entry name" value="SAM-dependent_MTases_sf"/>
</dbReference>
<protein>
    <recommendedName>
        <fullName evidence="2">Methyltransferase type 11 domain-containing protein</fullName>
    </recommendedName>
</protein>
<proteinExistence type="predicted"/>
<organism evidence="1">
    <name type="scientific">marine sediment metagenome</name>
    <dbReference type="NCBI Taxonomy" id="412755"/>
    <lineage>
        <taxon>unclassified sequences</taxon>
        <taxon>metagenomes</taxon>
        <taxon>ecological metagenomes</taxon>
    </lineage>
</organism>